<dbReference type="Proteomes" id="UP000236743">
    <property type="component" value="Unassembled WGS sequence"/>
</dbReference>
<evidence type="ECO:0000313" key="3">
    <source>
        <dbReference type="Proteomes" id="UP000236743"/>
    </source>
</evidence>
<sequence length="133" mass="14128">MRIDGWDDALLGVIERHRAAAYAPGKHDCFMLAMDAAEALTGARPYAVRYASDAAALKVLRKRGFASLREAIAAVYPERPAGHWQRGDIAVLAAPTASGDTLGLVYGPVLLVRQGNELKQLPLSSALAVFAVG</sequence>
<gene>
    <name evidence="2" type="ORF">SAMN04488115_107183</name>
</gene>
<dbReference type="OrthoDB" id="6586924at2"/>
<name>A0A1H6BEJ6_9HYPH</name>
<organism evidence="2 3">
    <name type="scientific">Bosea lathyri</name>
    <dbReference type="NCBI Taxonomy" id="1036778"/>
    <lineage>
        <taxon>Bacteria</taxon>
        <taxon>Pseudomonadati</taxon>
        <taxon>Pseudomonadota</taxon>
        <taxon>Alphaproteobacteria</taxon>
        <taxon>Hyphomicrobiales</taxon>
        <taxon>Boseaceae</taxon>
        <taxon>Bosea</taxon>
    </lineage>
</organism>
<evidence type="ECO:0000313" key="2">
    <source>
        <dbReference type="EMBL" id="SEG59211.1"/>
    </source>
</evidence>
<reference evidence="2 3" key="1">
    <citation type="submission" date="2016-10" db="EMBL/GenBank/DDBJ databases">
        <authorList>
            <person name="de Groot N.N."/>
        </authorList>
    </citation>
    <scope>NUCLEOTIDE SEQUENCE [LARGE SCALE GENOMIC DNA]</scope>
    <source>
        <strain evidence="2 3">DSM 26656</strain>
    </source>
</reference>
<accession>A0A1H6BEJ6</accession>
<proteinExistence type="predicted"/>
<dbReference type="Pfam" id="PF22262">
    <property type="entry name" value="DUF6950"/>
    <property type="match status" value="1"/>
</dbReference>
<feature type="domain" description="DUF6950" evidence="1">
    <location>
        <begin position="1"/>
        <end position="132"/>
    </location>
</feature>
<keyword evidence="3" id="KW-1185">Reference proteome</keyword>
<dbReference type="RefSeq" id="WP_146071384.1">
    <property type="nucleotide sequence ID" value="NZ_FNUY01000007.1"/>
</dbReference>
<protein>
    <recommendedName>
        <fullName evidence="1">DUF6950 domain-containing protein</fullName>
    </recommendedName>
</protein>
<dbReference type="AlphaFoldDB" id="A0A1H6BEJ6"/>
<dbReference type="EMBL" id="FNUY01000007">
    <property type="protein sequence ID" value="SEG59211.1"/>
    <property type="molecule type" value="Genomic_DNA"/>
</dbReference>
<evidence type="ECO:0000259" key="1">
    <source>
        <dbReference type="Pfam" id="PF22262"/>
    </source>
</evidence>
<dbReference type="InterPro" id="IPR053802">
    <property type="entry name" value="DUF6950"/>
</dbReference>